<proteinExistence type="predicted"/>
<dbReference type="Pfam" id="PF06033">
    <property type="entry name" value="DUF918"/>
    <property type="match status" value="1"/>
</dbReference>
<dbReference type="EMBL" id="AF303045">
    <property type="protein sequence ID" value="AAK96300.1"/>
    <property type="molecule type" value="Genomic_DNA"/>
</dbReference>
<dbReference type="GeneID" id="922069"/>
<dbReference type="RefSeq" id="NP_203605.1">
    <property type="nucleotide sequence ID" value="NC_003094.2"/>
</dbReference>
<name>Q91BX2_9ABAC</name>
<evidence type="ECO:0008006" key="3">
    <source>
        <dbReference type="Google" id="ProtNLM"/>
    </source>
</evidence>
<dbReference type="Proteomes" id="UP000202587">
    <property type="component" value="Segment"/>
</dbReference>
<dbReference type="InterPro" id="IPR009264">
    <property type="entry name" value="AcMNPV_Orf57"/>
</dbReference>
<reference evidence="1 2" key="2">
    <citation type="journal article" date="2005" name="Virology">
        <title>Comparison of the complete genome sequence between C1 and G4 isolates of the Helicoverpa armigera single nucleocapsid nucleopolyhedrovirus.</title>
        <authorList>
            <person name="Zhang C.X."/>
            <person name="Ma X.C."/>
            <person name="Guo Z.J."/>
        </authorList>
    </citation>
    <scope>NUCLEOTIDE SEQUENCE [LARGE SCALE GENOMIC DNA]</scope>
    <source>
        <strain evidence="1">C1</strain>
    </source>
</reference>
<dbReference type="KEGG" id="vg:922069"/>
<evidence type="ECO:0000313" key="1">
    <source>
        <dbReference type="EMBL" id="AAK96300.1"/>
    </source>
</evidence>
<reference evidence="1 2" key="1">
    <citation type="journal article" date="2001" name="Acta Biochim. Biophys. Sin.">
        <title>Genome Structure and the p10 Gene of the Helicoverpa armigera Nucleopolyhedrovirus.</title>
        <authorList>
            <person name="Zhang C.X."/>
            <person name="Wu J.C."/>
        </authorList>
    </citation>
    <scope>NUCLEOTIDE SEQUENCE [LARGE SCALE GENOMIC DNA]</scope>
    <source>
        <strain evidence="1">C1</strain>
    </source>
</reference>
<organism evidence="1 2">
    <name type="scientific">Helicoverpa armigera nucleopolyhedrovirus</name>
    <dbReference type="NCBI Taxonomy" id="51313"/>
    <lineage>
        <taxon>Viruses</taxon>
        <taxon>Viruses incertae sedis</taxon>
        <taxon>Naldaviricetes</taxon>
        <taxon>Lefavirales</taxon>
        <taxon>Baculoviridae</taxon>
        <taxon>Alphabaculovirus</taxon>
        <taxon>Alphabaculovirus helarmigerae</taxon>
    </lineage>
</organism>
<protein>
    <recommendedName>
        <fullName evidence="3">Ac57</fullName>
    </recommendedName>
</protein>
<accession>Q91BX2</accession>
<dbReference type="OrthoDB" id="19330at10239"/>
<sequence>MQSARYIERDQCSIDMRHVRVSCDQNNQSNNADYIIFLMVKRAFYQNFQLTTDMSMESLTLYLFDNLIYCRNGHVRQYKHVDFVEYIFFNEQDKNQSMIIELDHDARVIVAKRLHDQETYHQRVSGYMDFEKRHNTTTPMQIKMNSAERAEFDRTMEITLLNESGFFYKLQ</sequence>
<evidence type="ECO:0000313" key="2">
    <source>
        <dbReference type="Proteomes" id="UP000202587"/>
    </source>
</evidence>